<dbReference type="AlphaFoldDB" id="A0A5B0QY98"/>
<feature type="chain" id="PRO_5022847950" evidence="1">
    <location>
        <begin position="22"/>
        <end position="138"/>
    </location>
</feature>
<proteinExistence type="predicted"/>
<evidence type="ECO:0000313" key="2">
    <source>
        <dbReference type="EMBL" id="KAA1118130.1"/>
    </source>
</evidence>
<comment type="caution">
    <text evidence="2">The sequence shown here is derived from an EMBL/GenBank/DDBJ whole genome shotgun (WGS) entry which is preliminary data.</text>
</comment>
<accession>A0A5B0QY98</accession>
<keyword evidence="3" id="KW-1185">Reference proteome</keyword>
<feature type="signal peptide" evidence="1">
    <location>
        <begin position="1"/>
        <end position="21"/>
    </location>
</feature>
<reference evidence="2 3" key="1">
    <citation type="submission" date="2019-05" db="EMBL/GenBank/DDBJ databases">
        <title>Emergence of the Ug99 lineage of the wheat stem rust pathogen through somatic hybridization.</title>
        <authorList>
            <person name="Li F."/>
            <person name="Upadhyaya N.M."/>
            <person name="Sperschneider J."/>
            <person name="Matny O."/>
            <person name="Nguyen-Phuc H."/>
            <person name="Mago R."/>
            <person name="Raley C."/>
            <person name="Miller M.E."/>
            <person name="Silverstein K.A.T."/>
            <person name="Henningsen E."/>
            <person name="Hirsch C.D."/>
            <person name="Visser B."/>
            <person name="Pretorius Z.A."/>
            <person name="Steffenson B.J."/>
            <person name="Schwessinger B."/>
            <person name="Dodds P.N."/>
            <person name="Figueroa M."/>
        </authorList>
    </citation>
    <scope>NUCLEOTIDE SEQUENCE [LARGE SCALE GENOMIC DNA]</scope>
    <source>
        <strain evidence="2">21-0</strain>
    </source>
</reference>
<protein>
    <submittedName>
        <fullName evidence="2">Uncharacterized protein</fullName>
    </submittedName>
</protein>
<dbReference type="OrthoDB" id="10277267at2759"/>
<dbReference type="Proteomes" id="UP000324748">
    <property type="component" value="Unassembled WGS sequence"/>
</dbReference>
<evidence type="ECO:0000256" key="1">
    <source>
        <dbReference type="SAM" id="SignalP"/>
    </source>
</evidence>
<evidence type="ECO:0000313" key="3">
    <source>
        <dbReference type="Proteomes" id="UP000324748"/>
    </source>
</evidence>
<gene>
    <name evidence="2" type="ORF">PGT21_032121</name>
</gene>
<sequence>MLISLKSIIVVSLAALNVAAATLEEEQKKRCTFSCATYTGRAEGGCAKVMKRSGDEPVKWEMVLAHPTENHKDFYNCLGTEMAFSICCVPGSIKIPSKGKPMILESGGDTHKYRNMCTETDPEQMDIPHFPSDCKAPN</sequence>
<keyword evidence="1" id="KW-0732">Signal</keyword>
<name>A0A5B0QY98_PUCGR</name>
<dbReference type="EMBL" id="VSWC01000002">
    <property type="protein sequence ID" value="KAA1118130.1"/>
    <property type="molecule type" value="Genomic_DNA"/>
</dbReference>
<organism evidence="2 3">
    <name type="scientific">Puccinia graminis f. sp. tritici</name>
    <dbReference type="NCBI Taxonomy" id="56615"/>
    <lineage>
        <taxon>Eukaryota</taxon>
        <taxon>Fungi</taxon>
        <taxon>Dikarya</taxon>
        <taxon>Basidiomycota</taxon>
        <taxon>Pucciniomycotina</taxon>
        <taxon>Pucciniomycetes</taxon>
        <taxon>Pucciniales</taxon>
        <taxon>Pucciniaceae</taxon>
        <taxon>Puccinia</taxon>
    </lineage>
</organism>